<feature type="region of interest" description="Disordered" evidence="1">
    <location>
        <begin position="18"/>
        <end position="38"/>
    </location>
</feature>
<feature type="compositionally biased region" description="Polar residues" evidence="1">
    <location>
        <begin position="101"/>
        <end position="120"/>
    </location>
</feature>
<sequence length="256" mass="27698">MNETNEKDAYARQKTATIHQPMGDHNDAHNIPSTGNLGTLSAQGALEVHQQPDVTPDFIYLQVHEPPVPSAPVTDQALQCSASPFLSVVLHKATTNIYPQTTHAPTTINQGNVTEQQPPSYNELYGKGHPGFDPAPHTYQPQPWNPQFPPHQGNAAVSTQPQPMPSNMVLVTSVPQRNSSEGLAIASLVMAIIGIFCCFWTICCSIPGIVFAAISLGNSNDTDKARNHAKTSMTYTVIAWISGISVVVIYVVFVPY</sequence>
<protein>
    <submittedName>
        <fullName evidence="3">Uncharacterized protein</fullName>
    </submittedName>
</protein>
<evidence type="ECO:0000313" key="4">
    <source>
        <dbReference type="Proteomes" id="UP001152320"/>
    </source>
</evidence>
<reference evidence="3" key="1">
    <citation type="submission" date="2021-10" db="EMBL/GenBank/DDBJ databases">
        <title>Tropical sea cucumber genome reveals ecological adaptation and Cuvierian tubules defense mechanism.</title>
        <authorList>
            <person name="Chen T."/>
        </authorList>
    </citation>
    <scope>NUCLEOTIDE SEQUENCE</scope>
    <source>
        <strain evidence="3">Nanhai2018</strain>
        <tissue evidence="3">Muscle</tissue>
    </source>
</reference>
<feature type="region of interest" description="Disordered" evidence="1">
    <location>
        <begin position="101"/>
        <end position="146"/>
    </location>
</feature>
<accession>A0A9Q1BKL1</accession>
<keyword evidence="2" id="KW-1133">Transmembrane helix</keyword>
<keyword evidence="2" id="KW-0472">Membrane</keyword>
<name>A0A9Q1BKL1_HOLLE</name>
<feature type="transmembrane region" description="Helical" evidence="2">
    <location>
        <begin position="235"/>
        <end position="253"/>
    </location>
</feature>
<dbReference type="AlphaFoldDB" id="A0A9Q1BKL1"/>
<proteinExistence type="predicted"/>
<evidence type="ECO:0000256" key="1">
    <source>
        <dbReference type="SAM" id="MobiDB-lite"/>
    </source>
</evidence>
<dbReference type="Proteomes" id="UP001152320">
    <property type="component" value="Chromosome 15"/>
</dbReference>
<dbReference type="EMBL" id="JAIZAY010000015">
    <property type="protein sequence ID" value="KAJ8028328.1"/>
    <property type="molecule type" value="Genomic_DNA"/>
</dbReference>
<evidence type="ECO:0000256" key="2">
    <source>
        <dbReference type="SAM" id="Phobius"/>
    </source>
</evidence>
<evidence type="ECO:0000313" key="3">
    <source>
        <dbReference type="EMBL" id="KAJ8028328.1"/>
    </source>
</evidence>
<gene>
    <name evidence="3" type="ORF">HOLleu_30531</name>
</gene>
<feature type="transmembrane region" description="Helical" evidence="2">
    <location>
        <begin position="183"/>
        <end position="214"/>
    </location>
</feature>
<organism evidence="3 4">
    <name type="scientific">Holothuria leucospilota</name>
    <name type="common">Black long sea cucumber</name>
    <name type="synonym">Mertensiothuria leucospilota</name>
    <dbReference type="NCBI Taxonomy" id="206669"/>
    <lineage>
        <taxon>Eukaryota</taxon>
        <taxon>Metazoa</taxon>
        <taxon>Echinodermata</taxon>
        <taxon>Eleutherozoa</taxon>
        <taxon>Echinozoa</taxon>
        <taxon>Holothuroidea</taxon>
        <taxon>Aspidochirotacea</taxon>
        <taxon>Aspidochirotida</taxon>
        <taxon>Holothuriidae</taxon>
        <taxon>Holothuria</taxon>
    </lineage>
</organism>
<comment type="caution">
    <text evidence="3">The sequence shown here is derived from an EMBL/GenBank/DDBJ whole genome shotgun (WGS) entry which is preliminary data.</text>
</comment>
<keyword evidence="2" id="KW-0812">Transmembrane</keyword>
<keyword evidence="4" id="KW-1185">Reference proteome</keyword>